<reference evidence="6 7" key="1">
    <citation type="submission" date="2021-07" db="EMBL/GenBank/DDBJ databases">
        <title>Whole genome sequencing of non-tuberculosis mycobacteria type-strains.</title>
        <authorList>
            <person name="Igarashi Y."/>
            <person name="Osugi A."/>
            <person name="Mitarai S."/>
        </authorList>
    </citation>
    <scope>NUCLEOTIDE SEQUENCE [LARGE SCALE GENOMIC DNA]</scope>
    <source>
        <strain evidence="6 7">JCM 16370</strain>
    </source>
</reference>
<sequence>MTTKARLRALVELADTGSVRGAAERLVVTESSISSAVRALSAEIGIALIDRDGRGVKLTAAGQCYVEYARRILGLHDEAILAARGEADPENGSVRLAAVTTAGELLIPAALASFRARYPGVVLHLEVASRNAVWPMLARHEVDLVVAGRPPDDLRKKTRVRAVSPNTLIVVGQPSAATNFEPSSATWLLREPGSGTRSATMALLDDLDVRPPLLVLGSHGAVVAAAGAGLGVTLVSQQAVAAQLDSGALVQIPVAGTPLNRPWHLVSQLTPTMSTQLLVKHLVAERGLGWRPISAVRSAAS</sequence>
<organism evidence="6 7">
    <name type="scientific">Mycolicibacterium pallens</name>
    <dbReference type="NCBI Taxonomy" id="370524"/>
    <lineage>
        <taxon>Bacteria</taxon>
        <taxon>Bacillati</taxon>
        <taxon>Actinomycetota</taxon>
        <taxon>Actinomycetes</taxon>
        <taxon>Mycobacteriales</taxon>
        <taxon>Mycobacteriaceae</taxon>
        <taxon>Mycolicibacterium</taxon>
    </lineage>
</organism>
<keyword evidence="3" id="KW-0238">DNA-binding</keyword>
<feature type="domain" description="HTH lysR-type" evidence="5">
    <location>
        <begin position="1"/>
        <end position="59"/>
    </location>
</feature>
<dbReference type="InterPro" id="IPR000847">
    <property type="entry name" value="LysR_HTH_N"/>
</dbReference>
<evidence type="ECO:0000313" key="7">
    <source>
        <dbReference type="Proteomes" id="UP000825367"/>
    </source>
</evidence>
<dbReference type="Pfam" id="PF03466">
    <property type="entry name" value="LysR_substrate"/>
    <property type="match status" value="1"/>
</dbReference>
<dbReference type="InterPro" id="IPR036388">
    <property type="entry name" value="WH-like_DNA-bd_sf"/>
</dbReference>
<dbReference type="Gene3D" id="3.40.190.10">
    <property type="entry name" value="Periplasmic binding protein-like II"/>
    <property type="match status" value="2"/>
</dbReference>
<proteinExistence type="inferred from homology"/>
<dbReference type="SUPFAM" id="SSF46785">
    <property type="entry name" value="Winged helix' DNA-binding domain"/>
    <property type="match status" value="1"/>
</dbReference>
<accession>A0ABX8VRR5</accession>
<keyword evidence="7" id="KW-1185">Reference proteome</keyword>
<dbReference type="RefSeq" id="WP_096310974.1">
    <property type="nucleotide sequence ID" value="NZ_BAAAVX010000076.1"/>
</dbReference>
<keyword evidence="2" id="KW-0805">Transcription regulation</keyword>
<dbReference type="PANTHER" id="PTHR30126:SF5">
    <property type="entry name" value="HTH-TYPE TRANSCRIPTIONAL ACTIVATOR CMPR"/>
    <property type="match status" value="1"/>
</dbReference>
<dbReference type="PANTHER" id="PTHR30126">
    <property type="entry name" value="HTH-TYPE TRANSCRIPTIONAL REGULATOR"/>
    <property type="match status" value="1"/>
</dbReference>
<evidence type="ECO:0000256" key="3">
    <source>
        <dbReference type="ARBA" id="ARBA00023125"/>
    </source>
</evidence>
<evidence type="ECO:0000313" key="6">
    <source>
        <dbReference type="EMBL" id="QYL18736.1"/>
    </source>
</evidence>
<name>A0ABX8VRR5_9MYCO</name>
<dbReference type="PROSITE" id="PS50931">
    <property type="entry name" value="HTH_LYSR"/>
    <property type="match status" value="1"/>
</dbReference>
<protein>
    <submittedName>
        <fullName evidence="6">LysR family transcriptional regulator</fullName>
    </submittedName>
</protein>
<dbReference type="SUPFAM" id="SSF53850">
    <property type="entry name" value="Periplasmic binding protein-like II"/>
    <property type="match status" value="1"/>
</dbReference>
<comment type="similarity">
    <text evidence="1">Belongs to the LysR transcriptional regulatory family.</text>
</comment>
<evidence type="ECO:0000256" key="4">
    <source>
        <dbReference type="ARBA" id="ARBA00023163"/>
    </source>
</evidence>
<gene>
    <name evidence="6" type="ORF">K0O64_09715</name>
</gene>
<evidence type="ECO:0000256" key="1">
    <source>
        <dbReference type="ARBA" id="ARBA00009437"/>
    </source>
</evidence>
<keyword evidence="4" id="KW-0804">Transcription</keyword>
<evidence type="ECO:0000256" key="2">
    <source>
        <dbReference type="ARBA" id="ARBA00023015"/>
    </source>
</evidence>
<dbReference type="Pfam" id="PF00126">
    <property type="entry name" value="HTH_1"/>
    <property type="match status" value="1"/>
</dbReference>
<dbReference type="EMBL" id="CP080333">
    <property type="protein sequence ID" value="QYL18736.1"/>
    <property type="molecule type" value="Genomic_DNA"/>
</dbReference>
<dbReference type="InterPro" id="IPR036390">
    <property type="entry name" value="WH_DNA-bd_sf"/>
</dbReference>
<evidence type="ECO:0000259" key="5">
    <source>
        <dbReference type="PROSITE" id="PS50931"/>
    </source>
</evidence>
<dbReference type="Gene3D" id="1.10.10.10">
    <property type="entry name" value="Winged helix-like DNA-binding domain superfamily/Winged helix DNA-binding domain"/>
    <property type="match status" value="1"/>
</dbReference>
<dbReference type="InterPro" id="IPR005119">
    <property type="entry name" value="LysR_subst-bd"/>
</dbReference>
<dbReference type="Proteomes" id="UP000825367">
    <property type="component" value="Chromosome"/>
</dbReference>